<dbReference type="PANTHER" id="PTHR35870">
    <property type="entry name" value="PROTEIN, PUTATIVE (AFU_ORTHOLOGUE AFUA_5G03330)-RELATED"/>
    <property type="match status" value="1"/>
</dbReference>
<dbReference type="STRING" id="1182544.W9W5P0"/>
<accession>W9W5P0</accession>
<organism evidence="2 3">
    <name type="scientific">Cladophialophora yegresii CBS 114405</name>
    <dbReference type="NCBI Taxonomy" id="1182544"/>
    <lineage>
        <taxon>Eukaryota</taxon>
        <taxon>Fungi</taxon>
        <taxon>Dikarya</taxon>
        <taxon>Ascomycota</taxon>
        <taxon>Pezizomycotina</taxon>
        <taxon>Eurotiomycetes</taxon>
        <taxon>Chaetothyriomycetidae</taxon>
        <taxon>Chaetothyriales</taxon>
        <taxon>Herpotrichiellaceae</taxon>
        <taxon>Cladophialophora</taxon>
    </lineage>
</organism>
<evidence type="ECO:0000256" key="1">
    <source>
        <dbReference type="ARBA" id="ARBA00023002"/>
    </source>
</evidence>
<dbReference type="PANTHER" id="PTHR35870:SF6">
    <property type="entry name" value="MGS207 PROTEIN"/>
    <property type="match status" value="1"/>
</dbReference>
<gene>
    <name evidence="2" type="ORF">A1O7_09200</name>
</gene>
<comment type="caution">
    <text evidence="2">The sequence shown here is derived from an EMBL/GenBank/DDBJ whole genome shotgun (WGS) entry which is preliminary data.</text>
</comment>
<dbReference type="GeneID" id="19183764"/>
<evidence type="ECO:0000313" key="2">
    <source>
        <dbReference type="EMBL" id="EXJ53864.1"/>
    </source>
</evidence>
<dbReference type="RefSeq" id="XP_007761379.1">
    <property type="nucleotide sequence ID" value="XM_007763189.1"/>
</dbReference>
<dbReference type="EMBL" id="AMGW01000007">
    <property type="protein sequence ID" value="EXJ53864.1"/>
    <property type="molecule type" value="Genomic_DNA"/>
</dbReference>
<dbReference type="OrthoDB" id="10265971at2759"/>
<dbReference type="Proteomes" id="UP000019473">
    <property type="component" value="Unassembled WGS sequence"/>
</dbReference>
<proteinExistence type="predicted"/>
<dbReference type="HOGENOM" id="CLU_036627_0_0_1"/>
<dbReference type="InterPro" id="IPR025337">
    <property type="entry name" value="Questin_oxidase-like"/>
</dbReference>
<keyword evidence="1" id="KW-0560">Oxidoreductase</keyword>
<keyword evidence="3" id="KW-1185">Reference proteome</keyword>
<dbReference type="VEuPathDB" id="FungiDB:A1O7_09200"/>
<evidence type="ECO:0008006" key="4">
    <source>
        <dbReference type="Google" id="ProtNLM"/>
    </source>
</evidence>
<dbReference type="eggNOG" id="ENOG502QVA4">
    <property type="taxonomic scope" value="Eukaryota"/>
</dbReference>
<reference evidence="2 3" key="1">
    <citation type="submission" date="2013-03" db="EMBL/GenBank/DDBJ databases">
        <title>The Genome Sequence of Cladophialophora yegresii CBS 114405.</title>
        <authorList>
            <consortium name="The Broad Institute Genomics Platform"/>
            <person name="Cuomo C."/>
            <person name="de Hoog S."/>
            <person name="Gorbushina A."/>
            <person name="Walker B."/>
            <person name="Young S.K."/>
            <person name="Zeng Q."/>
            <person name="Gargeya S."/>
            <person name="Fitzgerald M."/>
            <person name="Haas B."/>
            <person name="Abouelleil A."/>
            <person name="Allen A.W."/>
            <person name="Alvarado L."/>
            <person name="Arachchi H.M."/>
            <person name="Berlin A.M."/>
            <person name="Chapman S.B."/>
            <person name="Gainer-Dewar J."/>
            <person name="Goldberg J."/>
            <person name="Griggs A."/>
            <person name="Gujja S."/>
            <person name="Hansen M."/>
            <person name="Howarth C."/>
            <person name="Imamovic A."/>
            <person name="Ireland A."/>
            <person name="Larimer J."/>
            <person name="McCowan C."/>
            <person name="Murphy C."/>
            <person name="Pearson M."/>
            <person name="Poon T.W."/>
            <person name="Priest M."/>
            <person name="Roberts A."/>
            <person name="Saif S."/>
            <person name="Shea T."/>
            <person name="Sisk P."/>
            <person name="Sykes S."/>
            <person name="Wortman J."/>
            <person name="Nusbaum C."/>
            <person name="Birren B."/>
        </authorList>
    </citation>
    <scope>NUCLEOTIDE SEQUENCE [LARGE SCALE GENOMIC DNA]</scope>
    <source>
        <strain evidence="2 3">CBS 114405</strain>
    </source>
</reference>
<sequence>MFSSFSSFSLPRFGFGRDSGSSTAIDIPSVEVHDIETSTDKRDRTLKHLLKLNHTNYSILYNRLRFHNHTPHLLGSAYLLGSPPEHLNDIYEDAARNEGHEPWVDSPSEIALHDYRDFLGQRNYQRAWVDFFEDQLVLHGYEWKRVVAKFLFERGPKGSATEEPMFSCLTAGLAHPLIHLGYAYELNSREVAMEAMGLAATCFDARLAGLLESGTNPTTYSTGDLFEVFAHVNSDDRLDGVFEHHGGDNLSKLLGDAKLTSILVEHWSAWKITDPTKDFAQSQALAAALLVSSAPSVRGHGWDFFLVHLLTSSHAVRILIPFLEPQYHVRLVKEWLLIALAIYIAQLRPLIKTSYITDVDLAGRNWVFVSKQAVEGPYKFDAHFVKACRALYEADKVWGESGPNGEENYWLKAAVKFAGEFAGWGGFGEEDDQMGEELRRDMAERQKA</sequence>
<dbReference type="GO" id="GO:0016491">
    <property type="term" value="F:oxidoreductase activity"/>
    <property type="evidence" value="ECO:0007669"/>
    <property type="project" value="UniProtKB-KW"/>
</dbReference>
<name>W9W5P0_9EURO</name>
<evidence type="ECO:0000313" key="3">
    <source>
        <dbReference type="Proteomes" id="UP000019473"/>
    </source>
</evidence>
<protein>
    <recommendedName>
        <fullName evidence="4">Apoptosis regulator Bcl-2 family BH4 domain-containing protein</fullName>
    </recommendedName>
</protein>
<dbReference type="Pfam" id="PF14027">
    <property type="entry name" value="Questin_oxidase"/>
    <property type="match status" value="1"/>
</dbReference>
<dbReference type="AlphaFoldDB" id="W9W5P0"/>